<evidence type="ECO:0000256" key="6">
    <source>
        <dbReference type="PROSITE-ProRule" id="PRU00169"/>
    </source>
</evidence>
<dbReference type="GO" id="GO:0000160">
    <property type="term" value="P:phosphorelay signal transduction system"/>
    <property type="evidence" value="ECO:0007669"/>
    <property type="project" value="UniProtKB-KW"/>
</dbReference>
<reference evidence="8 9" key="1">
    <citation type="journal article" date="2013" name="PLoS ONE">
        <title>Genomic analysis of Melioribacter roseus, facultatively anaerobic organotrophic bacterium representing a novel deep lineage within Bacteriodetes/Chlorobi group.</title>
        <authorList>
            <person name="Kadnikov V.V."/>
            <person name="Mardanov A.V."/>
            <person name="Podosokorskaya O.A."/>
            <person name="Gavrilov S.N."/>
            <person name="Kublanov I.V."/>
            <person name="Beletsky A.V."/>
            <person name="Bonch-Osmolovskaya E.A."/>
            <person name="Ravin N.V."/>
        </authorList>
    </citation>
    <scope>NUCLEOTIDE SEQUENCE [LARGE SCALE GENOMIC DNA]</scope>
    <source>
        <strain evidence="9">JCM 17771 / P3M-2</strain>
    </source>
</reference>
<dbReference type="PATRIC" id="fig|1191523.3.peg.618"/>
<dbReference type="SUPFAM" id="SSF52172">
    <property type="entry name" value="CheY-like"/>
    <property type="match status" value="1"/>
</dbReference>
<dbReference type="Proteomes" id="UP000009011">
    <property type="component" value="Chromosome"/>
</dbReference>
<dbReference type="PROSITE" id="PS50110">
    <property type="entry name" value="RESPONSE_REGULATORY"/>
    <property type="match status" value="1"/>
</dbReference>
<dbReference type="AlphaFoldDB" id="I6ZXQ0"/>
<dbReference type="EMBL" id="CP003557">
    <property type="protein sequence ID" value="AFN73833.1"/>
    <property type="molecule type" value="Genomic_DNA"/>
</dbReference>
<keyword evidence="9" id="KW-1185">Reference proteome</keyword>
<feature type="domain" description="Response regulatory" evidence="7">
    <location>
        <begin position="3"/>
        <end position="119"/>
    </location>
</feature>
<evidence type="ECO:0000256" key="5">
    <source>
        <dbReference type="ARBA" id="ARBA00023163"/>
    </source>
</evidence>
<name>I6ZXQ0_MELRP</name>
<evidence type="ECO:0000313" key="9">
    <source>
        <dbReference type="Proteomes" id="UP000009011"/>
    </source>
</evidence>
<dbReference type="InterPro" id="IPR011006">
    <property type="entry name" value="CheY-like_superfamily"/>
</dbReference>
<dbReference type="KEGG" id="mro:MROS_0590"/>
<organism evidence="8 9">
    <name type="scientific">Melioribacter roseus (strain DSM 23840 / JCM 17771 / VKM B-2668 / P3M-2)</name>
    <dbReference type="NCBI Taxonomy" id="1191523"/>
    <lineage>
        <taxon>Bacteria</taxon>
        <taxon>Pseudomonadati</taxon>
        <taxon>Ignavibacteriota</taxon>
        <taxon>Ignavibacteria</taxon>
        <taxon>Ignavibacteriales</taxon>
        <taxon>Melioribacteraceae</taxon>
        <taxon>Melioribacter</taxon>
    </lineage>
</organism>
<protein>
    <submittedName>
        <fullName evidence="8">Response regulator receiver protein</fullName>
    </submittedName>
</protein>
<keyword evidence="1 6" id="KW-0597">Phosphoprotein</keyword>
<keyword evidence="3" id="KW-0805">Transcription regulation</keyword>
<dbReference type="HOGENOM" id="CLU_000445_30_6_10"/>
<keyword evidence="5" id="KW-0804">Transcription</keyword>
<dbReference type="InterPro" id="IPR001789">
    <property type="entry name" value="Sig_transdc_resp-reg_receiver"/>
</dbReference>
<sequence>MKKILVIDDYPDNVFLLQDRLEQEGFEVIKAYDGNMGIKKAIEEKPDLILLDIMMPGISGYEVCKTLTNNEETKQIPIILLTALTEAENLKEGLQAGAFDYIKKPFNRTELVARIKSALRFSETNKFLIEIEKIKTYAATVVTANHEIKQPLTLINLSTAAIRREMSKENFSREAVLKRIEFIENAARDIIAVLEKLGSIKKPVITPYVNDLNIIDLESGGTEN</sequence>
<dbReference type="Pfam" id="PF00072">
    <property type="entry name" value="Response_reg"/>
    <property type="match status" value="1"/>
</dbReference>
<evidence type="ECO:0000256" key="3">
    <source>
        <dbReference type="ARBA" id="ARBA00023015"/>
    </source>
</evidence>
<dbReference type="GO" id="GO:0003677">
    <property type="term" value="F:DNA binding"/>
    <property type="evidence" value="ECO:0007669"/>
    <property type="project" value="UniProtKB-KW"/>
</dbReference>
<keyword evidence="4" id="KW-0238">DNA-binding</keyword>
<keyword evidence="2" id="KW-0902">Two-component regulatory system</keyword>
<dbReference type="InterPro" id="IPR050595">
    <property type="entry name" value="Bact_response_regulator"/>
</dbReference>
<dbReference type="SMART" id="SM00448">
    <property type="entry name" value="REC"/>
    <property type="match status" value="1"/>
</dbReference>
<dbReference type="PANTHER" id="PTHR44591:SF3">
    <property type="entry name" value="RESPONSE REGULATORY DOMAIN-CONTAINING PROTEIN"/>
    <property type="match status" value="1"/>
</dbReference>
<accession>I6ZXQ0</accession>
<dbReference type="FunFam" id="3.40.50.2300:FF:000001">
    <property type="entry name" value="DNA-binding response regulator PhoB"/>
    <property type="match status" value="1"/>
</dbReference>
<feature type="modified residue" description="4-aspartylphosphate" evidence="6">
    <location>
        <position position="52"/>
    </location>
</feature>
<evidence type="ECO:0000313" key="8">
    <source>
        <dbReference type="EMBL" id="AFN73833.1"/>
    </source>
</evidence>
<evidence type="ECO:0000259" key="7">
    <source>
        <dbReference type="PROSITE" id="PS50110"/>
    </source>
</evidence>
<dbReference type="eggNOG" id="COG0745">
    <property type="taxonomic scope" value="Bacteria"/>
</dbReference>
<dbReference type="Gene3D" id="3.40.50.2300">
    <property type="match status" value="1"/>
</dbReference>
<evidence type="ECO:0000256" key="1">
    <source>
        <dbReference type="ARBA" id="ARBA00022553"/>
    </source>
</evidence>
<proteinExistence type="predicted"/>
<dbReference type="OrthoDB" id="9781208at2"/>
<evidence type="ECO:0000256" key="4">
    <source>
        <dbReference type="ARBA" id="ARBA00023125"/>
    </source>
</evidence>
<dbReference type="STRING" id="1191523.MROS_0590"/>
<dbReference type="PANTHER" id="PTHR44591">
    <property type="entry name" value="STRESS RESPONSE REGULATOR PROTEIN 1"/>
    <property type="match status" value="1"/>
</dbReference>
<evidence type="ECO:0000256" key="2">
    <source>
        <dbReference type="ARBA" id="ARBA00023012"/>
    </source>
</evidence>
<dbReference type="RefSeq" id="WP_014855270.1">
    <property type="nucleotide sequence ID" value="NC_018178.1"/>
</dbReference>
<gene>
    <name evidence="8" type="ordered locus">MROS_0590</name>
</gene>